<reference evidence="1 2" key="1">
    <citation type="submission" date="2018-08" db="EMBL/GenBank/DDBJ databases">
        <title>Draft genome of the lignicolous fungus Coniochaeta pulveracea.</title>
        <authorList>
            <person name="Borstlap C.J."/>
            <person name="De Witt R.N."/>
            <person name="Botha A."/>
            <person name="Volschenk H."/>
        </authorList>
    </citation>
    <scope>NUCLEOTIDE SEQUENCE [LARGE SCALE GENOMIC DNA]</scope>
    <source>
        <strain evidence="1 2">CAB683</strain>
    </source>
</reference>
<evidence type="ECO:0000313" key="1">
    <source>
        <dbReference type="EMBL" id="RKU47703.1"/>
    </source>
</evidence>
<dbReference type="AlphaFoldDB" id="A0A420YIJ7"/>
<dbReference type="OrthoDB" id="2687876at2759"/>
<keyword evidence="2" id="KW-1185">Reference proteome</keyword>
<proteinExistence type="predicted"/>
<organism evidence="1 2">
    <name type="scientific">Coniochaeta pulveracea</name>
    <dbReference type="NCBI Taxonomy" id="177199"/>
    <lineage>
        <taxon>Eukaryota</taxon>
        <taxon>Fungi</taxon>
        <taxon>Dikarya</taxon>
        <taxon>Ascomycota</taxon>
        <taxon>Pezizomycotina</taxon>
        <taxon>Sordariomycetes</taxon>
        <taxon>Sordariomycetidae</taxon>
        <taxon>Coniochaetales</taxon>
        <taxon>Coniochaetaceae</taxon>
        <taxon>Coniochaeta</taxon>
    </lineage>
</organism>
<comment type="caution">
    <text evidence="1">The sequence shown here is derived from an EMBL/GenBank/DDBJ whole genome shotgun (WGS) entry which is preliminary data.</text>
</comment>
<sequence length="153" mass="17260">MEHHGRIIKLLHASIDPDPNEDSEFRFLVDNQTVKYITISGGLFEPPDMSFEPALVSQLPPFPPGDWNTARISADAATGLPRFEATEKKLLPGITNLWHDVRIDYTELRMGRRLKSNVYEATCARFGSKTVVAKFARFPWEIGHVAAETTAYE</sequence>
<dbReference type="Proteomes" id="UP000275385">
    <property type="component" value="Unassembled WGS sequence"/>
</dbReference>
<protein>
    <submittedName>
        <fullName evidence="1">Uncharacterized protein</fullName>
    </submittedName>
</protein>
<name>A0A420YIJ7_9PEZI</name>
<dbReference type="STRING" id="177199.A0A420YIJ7"/>
<evidence type="ECO:0000313" key="2">
    <source>
        <dbReference type="Proteomes" id="UP000275385"/>
    </source>
</evidence>
<gene>
    <name evidence="1" type="ORF">DL546_009371</name>
</gene>
<dbReference type="EMBL" id="QVQW01000008">
    <property type="protein sequence ID" value="RKU47703.1"/>
    <property type="molecule type" value="Genomic_DNA"/>
</dbReference>
<accession>A0A420YIJ7</accession>